<reference evidence="2 3" key="1">
    <citation type="submission" date="2018-03" db="EMBL/GenBank/DDBJ databases">
        <title>Genomic Encyclopedia of Archaeal and Bacterial Type Strains, Phase II (KMG-II): from individual species to whole genera.</title>
        <authorList>
            <person name="Goeker M."/>
        </authorList>
    </citation>
    <scope>NUCLEOTIDE SEQUENCE [LARGE SCALE GENOMIC DNA]</scope>
    <source>
        <strain evidence="2 3">DSM 100673</strain>
    </source>
</reference>
<feature type="coiled-coil region" evidence="1">
    <location>
        <begin position="135"/>
        <end position="162"/>
    </location>
</feature>
<proteinExistence type="predicted"/>
<dbReference type="PANTHER" id="PTHR30367">
    <property type="entry name" value="P-HYDROXYBENZOIC ACID EFFLUX PUMP SUBUNIT AAEA-RELATED"/>
    <property type="match status" value="1"/>
</dbReference>
<dbReference type="Gene3D" id="2.40.50.100">
    <property type="match status" value="1"/>
</dbReference>
<keyword evidence="3" id="KW-1185">Reference proteome</keyword>
<evidence type="ECO:0000313" key="3">
    <source>
        <dbReference type="Proteomes" id="UP000240418"/>
    </source>
</evidence>
<dbReference type="Gene3D" id="1.10.287.470">
    <property type="entry name" value="Helix hairpin bin"/>
    <property type="match status" value="1"/>
</dbReference>
<keyword evidence="1" id="KW-0175">Coiled coil</keyword>
<gene>
    <name evidence="2" type="ORF">CLV88_103243</name>
</gene>
<protein>
    <submittedName>
        <fullName evidence="2">Multidrug resistance efflux pump</fullName>
    </submittedName>
</protein>
<dbReference type="Proteomes" id="UP000240418">
    <property type="component" value="Unassembled WGS sequence"/>
</dbReference>
<evidence type="ECO:0000313" key="2">
    <source>
        <dbReference type="EMBL" id="PSL20596.1"/>
    </source>
</evidence>
<dbReference type="EMBL" id="PYGJ01000003">
    <property type="protein sequence ID" value="PSL20596.1"/>
    <property type="molecule type" value="Genomic_DNA"/>
</dbReference>
<dbReference type="AlphaFoldDB" id="A0A2P8FFU9"/>
<organism evidence="2 3">
    <name type="scientific">Shimia abyssi</name>
    <dbReference type="NCBI Taxonomy" id="1662395"/>
    <lineage>
        <taxon>Bacteria</taxon>
        <taxon>Pseudomonadati</taxon>
        <taxon>Pseudomonadota</taxon>
        <taxon>Alphaproteobacteria</taxon>
        <taxon>Rhodobacterales</taxon>
        <taxon>Roseobacteraceae</taxon>
    </lineage>
</organism>
<dbReference type="OrthoDB" id="7929252at2"/>
<dbReference type="InterPro" id="IPR050393">
    <property type="entry name" value="MFP_Efflux_Pump"/>
</dbReference>
<dbReference type="PANTHER" id="PTHR30367:SF12">
    <property type="entry name" value="P-HYDROXYBENZOIC ACID EFFLUX PUMP SUBUNIT AAEA"/>
    <property type="match status" value="1"/>
</dbReference>
<dbReference type="RefSeq" id="WP_106607802.1">
    <property type="nucleotide sequence ID" value="NZ_PYGJ01000003.1"/>
</dbReference>
<sequence>MLELIFSALVTLLPDYLFRRYRQGKRLGIEITLFNVWYELRWGLTACAILAISLLTVIFYYHPTTNTVSAAYRTVTVLSERAGRVEEVYVDNNAYVSSGDPIFRLETSQQEAAAETARRRLDEIAAAAGLIGTEIAGAEARLKAAEVELAQFRDDLQRREDVAVRNGTVVSEQELARLRSGVEAAALMRDGAEAALEGAKQRRDMVLPAQAASARAMLAEAENVIATSTVYASVDGTVTQFLLKPGDIVNPILRPAGILVPDRTGEGRFVASFGQISSSVLKVGMLMEITCATKPMTVIPMVIAARQEAIAGGQFRPGDALLDLQDRRRPGTVTVFLEPLFTGQTDDIQPGSACVGVAYTSRAAQIRDGEIAGFSAFVAQIVDGMGIANALVMRAQSILLPVRALVFS</sequence>
<name>A0A2P8FFU9_9RHOB</name>
<accession>A0A2P8FFU9</accession>
<evidence type="ECO:0000256" key="1">
    <source>
        <dbReference type="SAM" id="Coils"/>
    </source>
</evidence>
<comment type="caution">
    <text evidence="2">The sequence shown here is derived from an EMBL/GenBank/DDBJ whole genome shotgun (WGS) entry which is preliminary data.</text>
</comment>